<evidence type="ECO:0000313" key="1">
    <source>
        <dbReference type="EMBL" id="KAF2020631.1"/>
    </source>
</evidence>
<dbReference type="AlphaFoldDB" id="A0A6A5Y7A8"/>
<keyword evidence="2" id="KW-1185">Reference proteome</keyword>
<proteinExistence type="predicted"/>
<dbReference type="Proteomes" id="UP000799778">
    <property type="component" value="Unassembled WGS sequence"/>
</dbReference>
<reference evidence="1" key="1">
    <citation type="journal article" date="2020" name="Stud. Mycol.">
        <title>101 Dothideomycetes genomes: a test case for predicting lifestyles and emergence of pathogens.</title>
        <authorList>
            <person name="Haridas S."/>
            <person name="Albert R."/>
            <person name="Binder M."/>
            <person name="Bloem J."/>
            <person name="Labutti K."/>
            <person name="Salamov A."/>
            <person name="Andreopoulos B."/>
            <person name="Baker S."/>
            <person name="Barry K."/>
            <person name="Bills G."/>
            <person name="Bluhm B."/>
            <person name="Cannon C."/>
            <person name="Castanera R."/>
            <person name="Culley D."/>
            <person name="Daum C."/>
            <person name="Ezra D."/>
            <person name="Gonzalez J."/>
            <person name="Henrissat B."/>
            <person name="Kuo A."/>
            <person name="Liang C."/>
            <person name="Lipzen A."/>
            <person name="Lutzoni F."/>
            <person name="Magnuson J."/>
            <person name="Mondo S."/>
            <person name="Nolan M."/>
            <person name="Ohm R."/>
            <person name="Pangilinan J."/>
            <person name="Park H.-J."/>
            <person name="Ramirez L."/>
            <person name="Alfaro M."/>
            <person name="Sun H."/>
            <person name="Tritt A."/>
            <person name="Yoshinaga Y."/>
            <person name="Zwiers L.-H."/>
            <person name="Turgeon B."/>
            <person name="Goodwin S."/>
            <person name="Spatafora J."/>
            <person name="Crous P."/>
            <person name="Grigoriev I."/>
        </authorList>
    </citation>
    <scope>NUCLEOTIDE SEQUENCE</scope>
    <source>
        <strain evidence="1">CBS 175.79</strain>
    </source>
</reference>
<dbReference type="EMBL" id="ML978066">
    <property type="protein sequence ID" value="KAF2020631.1"/>
    <property type="molecule type" value="Genomic_DNA"/>
</dbReference>
<name>A0A6A5Y7A8_9PLEO</name>
<organism evidence="1 2">
    <name type="scientific">Aaosphaeria arxii CBS 175.79</name>
    <dbReference type="NCBI Taxonomy" id="1450172"/>
    <lineage>
        <taxon>Eukaryota</taxon>
        <taxon>Fungi</taxon>
        <taxon>Dikarya</taxon>
        <taxon>Ascomycota</taxon>
        <taxon>Pezizomycotina</taxon>
        <taxon>Dothideomycetes</taxon>
        <taxon>Pleosporomycetidae</taxon>
        <taxon>Pleosporales</taxon>
        <taxon>Pleosporales incertae sedis</taxon>
        <taxon>Aaosphaeria</taxon>
    </lineage>
</organism>
<evidence type="ECO:0008006" key="3">
    <source>
        <dbReference type="Google" id="ProtNLM"/>
    </source>
</evidence>
<evidence type="ECO:0000313" key="2">
    <source>
        <dbReference type="Proteomes" id="UP000799778"/>
    </source>
</evidence>
<sequence>MPGCGTAGCTCADCGCAAGACNCGKCKFSRRSTSTYPPPYQSMLITLCVEINNQCTSPMTVNNVGIDN</sequence>
<gene>
    <name evidence="1" type="ORF">BU24DRAFT_416306</name>
</gene>
<protein>
    <recommendedName>
        <fullName evidence="3">Metallothionein</fullName>
    </recommendedName>
</protein>
<accession>A0A6A5Y7A8</accession>
<dbReference type="GeneID" id="54283817"/>
<dbReference type="RefSeq" id="XP_033388970.1">
    <property type="nucleotide sequence ID" value="XM_033526420.1"/>
</dbReference>